<dbReference type="EMBL" id="QUZK01000046">
    <property type="protein sequence ID" value="RFF29541.1"/>
    <property type="molecule type" value="Genomic_DNA"/>
</dbReference>
<dbReference type="InterPro" id="IPR027477">
    <property type="entry name" value="Succ_DH/fumarate_Rdtase_cat_sf"/>
</dbReference>
<keyword evidence="7" id="KW-0662">Pyridine nucleotide biosynthesis</keyword>
<dbReference type="NCBIfam" id="NF005701">
    <property type="entry name" value="PRK07512.1"/>
    <property type="match status" value="1"/>
</dbReference>
<evidence type="ECO:0000256" key="3">
    <source>
        <dbReference type="ARBA" id="ARBA00008562"/>
    </source>
</evidence>
<dbReference type="InterPro" id="IPR037099">
    <property type="entry name" value="Fum_R/Succ_DH_flav-like_C_sf"/>
</dbReference>
<dbReference type="FunFam" id="3.90.700.10:FF:000002">
    <property type="entry name" value="L-aspartate oxidase"/>
    <property type="match status" value="1"/>
</dbReference>
<evidence type="ECO:0000259" key="12">
    <source>
        <dbReference type="Pfam" id="PF00890"/>
    </source>
</evidence>
<feature type="domain" description="Fumarate reductase/succinate dehydrogenase flavoprotein-like C-terminal" evidence="13">
    <location>
        <begin position="452"/>
        <end position="485"/>
    </location>
</feature>
<dbReference type="PANTHER" id="PTHR42716">
    <property type="entry name" value="L-ASPARTATE OXIDASE"/>
    <property type="match status" value="1"/>
</dbReference>
<gene>
    <name evidence="14" type="ORF">DZC52_12550</name>
</gene>
<dbReference type="SUPFAM" id="SSF51905">
    <property type="entry name" value="FAD/NAD(P)-binding domain"/>
    <property type="match status" value="1"/>
</dbReference>
<evidence type="ECO:0000256" key="10">
    <source>
        <dbReference type="ARBA" id="ARBA00048305"/>
    </source>
</evidence>
<comment type="pathway">
    <text evidence="2">Cofactor biosynthesis; NAD(+) biosynthesis; iminoaspartate from L-aspartate (oxidase route): step 1/1.</text>
</comment>
<name>A0A3E1K6A1_9GAMM</name>
<sequence length="512" mass="52880">MSPVSSRPIIVVGSGIAGLWTALHAAPAPVLMLTSGAFGRQSATEWAQGGIAAALGEDDDPGQHAADTVAAGAGLVDAAVARRLATGSVDQVRALERLGVGFEHHEDGRWALSREAAHSRARVARVGGDRAGTAIINALISAVERADHVTVREHASVLGLVPAAGGGCAGVVVDAGGGRCEKLSARATVLATGGLGGLYALTTNPPGNQGQGLAWATRLGAVVRDAEFVQFHPTAIDIGRNPAPLATEALRGEGAVLIDRRGKRFMPALHPDAELAPRDVVARAVHRQVQSGAGAYLDAREAVGAAFPETFQAVFRACMAAGIDPRREPIPVAPAAHYHMGGIAADLDGSTGIRGLFAVGEVSCTGAHGANRLASNSLAEALVMGARAGQVLANATDQALRSAEPGRSVALPRESLDRLRSAMNAHAGVERDENGLVRLLDVIEDLERKDGLSDALVAARLIALAALKRRESRGAHFRTDYPEPAAEARSSRLTLEDAASARTERTTGSERS</sequence>
<feature type="domain" description="FAD-dependent oxidoreductase 2 FAD-binding" evidence="12">
    <location>
        <begin position="9"/>
        <end position="378"/>
    </location>
</feature>
<dbReference type="InterPro" id="IPR003953">
    <property type="entry name" value="FAD-dep_OxRdtase_2_FAD-bd"/>
</dbReference>
<dbReference type="OrthoDB" id="9806724at2"/>
<protein>
    <recommendedName>
        <fullName evidence="5">L-aspartate oxidase</fullName>
        <ecNumber evidence="4">1.4.3.16</ecNumber>
    </recommendedName>
</protein>
<evidence type="ECO:0000256" key="11">
    <source>
        <dbReference type="SAM" id="MobiDB-lite"/>
    </source>
</evidence>
<comment type="caution">
    <text evidence="14">The sequence shown here is derived from an EMBL/GenBank/DDBJ whole genome shotgun (WGS) entry which is preliminary data.</text>
</comment>
<evidence type="ECO:0000259" key="13">
    <source>
        <dbReference type="Pfam" id="PF02910"/>
    </source>
</evidence>
<dbReference type="Pfam" id="PF02910">
    <property type="entry name" value="Succ_DH_flav_C"/>
    <property type="match status" value="1"/>
</dbReference>
<evidence type="ECO:0000256" key="6">
    <source>
        <dbReference type="ARBA" id="ARBA00022630"/>
    </source>
</evidence>
<organism evidence="14 15">
    <name type="scientific">Wenzhouxiangella sediminis</name>
    <dbReference type="NCBI Taxonomy" id="1792836"/>
    <lineage>
        <taxon>Bacteria</taxon>
        <taxon>Pseudomonadati</taxon>
        <taxon>Pseudomonadota</taxon>
        <taxon>Gammaproteobacteria</taxon>
        <taxon>Chromatiales</taxon>
        <taxon>Wenzhouxiangellaceae</taxon>
        <taxon>Wenzhouxiangella</taxon>
    </lineage>
</organism>
<keyword evidence="9 14" id="KW-0560">Oxidoreductase</keyword>
<dbReference type="Pfam" id="PF00890">
    <property type="entry name" value="FAD_binding_2"/>
    <property type="match status" value="1"/>
</dbReference>
<dbReference type="InterPro" id="IPR015939">
    <property type="entry name" value="Fum_Rdtase/Succ_DH_flav-like_C"/>
</dbReference>
<evidence type="ECO:0000256" key="4">
    <source>
        <dbReference type="ARBA" id="ARBA00012173"/>
    </source>
</evidence>
<dbReference type="Proteomes" id="UP000260351">
    <property type="component" value="Unassembled WGS sequence"/>
</dbReference>
<dbReference type="Gene3D" id="3.90.700.10">
    <property type="entry name" value="Succinate dehydrogenase/fumarate reductase flavoprotein, catalytic domain"/>
    <property type="match status" value="1"/>
</dbReference>
<evidence type="ECO:0000256" key="9">
    <source>
        <dbReference type="ARBA" id="ARBA00023002"/>
    </source>
</evidence>
<dbReference type="PRINTS" id="PR00368">
    <property type="entry name" value="FADPNR"/>
</dbReference>
<dbReference type="SUPFAM" id="SSF56425">
    <property type="entry name" value="Succinate dehydrogenase/fumarate reductase flavoprotein, catalytic domain"/>
    <property type="match status" value="1"/>
</dbReference>
<keyword evidence="6" id="KW-0285">Flavoprotein</keyword>
<evidence type="ECO:0000256" key="1">
    <source>
        <dbReference type="ARBA" id="ARBA00001974"/>
    </source>
</evidence>
<feature type="region of interest" description="Disordered" evidence="11">
    <location>
        <begin position="473"/>
        <end position="512"/>
    </location>
</feature>
<dbReference type="EC" id="1.4.3.16" evidence="4"/>
<dbReference type="GO" id="GO:0034628">
    <property type="term" value="P:'de novo' NAD+ biosynthetic process from L-aspartate"/>
    <property type="evidence" value="ECO:0007669"/>
    <property type="project" value="TreeGrafter"/>
</dbReference>
<dbReference type="AlphaFoldDB" id="A0A3E1K6A1"/>
<dbReference type="Gene3D" id="1.20.58.100">
    <property type="entry name" value="Fumarate reductase/succinate dehydrogenase flavoprotein-like, C-terminal domain"/>
    <property type="match status" value="1"/>
</dbReference>
<dbReference type="Gene3D" id="3.50.50.60">
    <property type="entry name" value="FAD/NAD(P)-binding domain"/>
    <property type="match status" value="1"/>
</dbReference>
<evidence type="ECO:0000256" key="5">
    <source>
        <dbReference type="ARBA" id="ARBA00021901"/>
    </source>
</evidence>
<keyword evidence="8" id="KW-0274">FAD</keyword>
<evidence type="ECO:0000313" key="15">
    <source>
        <dbReference type="Proteomes" id="UP000260351"/>
    </source>
</evidence>
<dbReference type="InterPro" id="IPR005288">
    <property type="entry name" value="NadB"/>
</dbReference>
<comment type="catalytic activity">
    <reaction evidence="10">
        <text>L-aspartate + O2 = iminosuccinate + H2O2</text>
        <dbReference type="Rhea" id="RHEA:25876"/>
        <dbReference type="ChEBI" id="CHEBI:15379"/>
        <dbReference type="ChEBI" id="CHEBI:16240"/>
        <dbReference type="ChEBI" id="CHEBI:29991"/>
        <dbReference type="ChEBI" id="CHEBI:77875"/>
        <dbReference type="EC" id="1.4.3.16"/>
    </reaction>
    <physiologicalReaction direction="left-to-right" evidence="10">
        <dbReference type="Rhea" id="RHEA:25877"/>
    </physiologicalReaction>
</comment>
<dbReference type="PANTHER" id="PTHR42716:SF2">
    <property type="entry name" value="L-ASPARTATE OXIDASE, CHLOROPLASTIC"/>
    <property type="match status" value="1"/>
</dbReference>
<accession>A0A3E1K6A1</accession>
<comment type="similarity">
    <text evidence="3">Belongs to the FAD-dependent oxidoreductase 2 family. NadB subfamily.</text>
</comment>
<evidence type="ECO:0000256" key="7">
    <source>
        <dbReference type="ARBA" id="ARBA00022642"/>
    </source>
</evidence>
<dbReference type="UniPathway" id="UPA00253">
    <property type="reaction ID" value="UER00326"/>
</dbReference>
<evidence type="ECO:0000313" key="14">
    <source>
        <dbReference type="EMBL" id="RFF29541.1"/>
    </source>
</evidence>
<dbReference type="SUPFAM" id="SSF46977">
    <property type="entry name" value="Succinate dehydrogenase/fumarate reductase flavoprotein C-terminal domain"/>
    <property type="match status" value="1"/>
</dbReference>
<comment type="cofactor">
    <cofactor evidence="1">
        <name>FAD</name>
        <dbReference type="ChEBI" id="CHEBI:57692"/>
    </cofactor>
</comment>
<dbReference type="InterPro" id="IPR036188">
    <property type="entry name" value="FAD/NAD-bd_sf"/>
</dbReference>
<reference evidence="14 15" key="1">
    <citation type="submission" date="2018-08" db="EMBL/GenBank/DDBJ databases">
        <title>Wenzhouxiangella salilacus sp. nov., a novel bacterium isolated from a saline lake in Xinjiang Province, China.</title>
        <authorList>
            <person name="Han S."/>
        </authorList>
    </citation>
    <scope>NUCLEOTIDE SEQUENCE [LARGE SCALE GENOMIC DNA]</scope>
    <source>
        <strain evidence="14 15">XDB06</strain>
    </source>
</reference>
<keyword evidence="15" id="KW-1185">Reference proteome</keyword>
<proteinExistence type="inferred from homology"/>
<evidence type="ECO:0000256" key="2">
    <source>
        <dbReference type="ARBA" id="ARBA00004950"/>
    </source>
</evidence>
<evidence type="ECO:0000256" key="8">
    <source>
        <dbReference type="ARBA" id="ARBA00022827"/>
    </source>
</evidence>
<feature type="compositionally biased region" description="Basic and acidic residues" evidence="11">
    <location>
        <begin position="502"/>
        <end position="512"/>
    </location>
</feature>
<dbReference type="GO" id="GO:0008734">
    <property type="term" value="F:L-aspartate oxidase activity"/>
    <property type="evidence" value="ECO:0007669"/>
    <property type="project" value="UniProtKB-EC"/>
</dbReference>